<protein>
    <submittedName>
        <fullName evidence="12">Efflux pump antibiotic resistance</fullName>
    </submittedName>
</protein>
<feature type="transmembrane region" description="Helical" evidence="10">
    <location>
        <begin position="131"/>
        <end position="150"/>
    </location>
</feature>
<evidence type="ECO:0000256" key="3">
    <source>
        <dbReference type="ARBA" id="ARBA00022448"/>
    </source>
</evidence>
<keyword evidence="6 10" id="KW-1133">Transmembrane helix</keyword>
<feature type="domain" description="Major facilitator superfamily (MFS) profile" evidence="11">
    <location>
        <begin position="66"/>
        <end position="556"/>
    </location>
</feature>
<dbReference type="PANTHER" id="PTHR23501">
    <property type="entry name" value="MAJOR FACILITATOR SUPERFAMILY"/>
    <property type="match status" value="1"/>
</dbReference>
<dbReference type="InterPro" id="IPR036259">
    <property type="entry name" value="MFS_trans_sf"/>
</dbReference>
<dbReference type="GO" id="GO:0005886">
    <property type="term" value="C:plasma membrane"/>
    <property type="evidence" value="ECO:0007669"/>
    <property type="project" value="UniProtKB-SubCell"/>
</dbReference>
<dbReference type="Gene3D" id="1.20.1250.20">
    <property type="entry name" value="MFS general substrate transporter like domains"/>
    <property type="match status" value="2"/>
</dbReference>
<dbReference type="FunFam" id="1.20.1720.10:FF:000012">
    <property type="entry name" value="MFS toxin efflux pump (AflT)"/>
    <property type="match status" value="1"/>
</dbReference>
<evidence type="ECO:0000259" key="11">
    <source>
        <dbReference type="PROSITE" id="PS50850"/>
    </source>
</evidence>
<dbReference type="PANTHER" id="PTHR23501:SF199">
    <property type="entry name" value="MFS EFFLUX TRANSPORTER INPD-RELATED"/>
    <property type="match status" value="1"/>
</dbReference>
<evidence type="ECO:0000256" key="9">
    <source>
        <dbReference type="SAM" id="MobiDB-lite"/>
    </source>
</evidence>
<name>A0A395NM44_TRIAR</name>
<dbReference type="PRINTS" id="PR01036">
    <property type="entry name" value="TCRTETB"/>
</dbReference>
<evidence type="ECO:0000313" key="12">
    <source>
        <dbReference type="EMBL" id="RFU77039.1"/>
    </source>
</evidence>
<comment type="subcellular location">
    <subcellularLocation>
        <location evidence="1">Cell membrane</location>
        <topology evidence="1">Multi-pass membrane protein</topology>
    </subcellularLocation>
</comment>
<dbReference type="CDD" id="cd17502">
    <property type="entry name" value="MFS_Azr1_MDR_like"/>
    <property type="match status" value="1"/>
</dbReference>
<dbReference type="InterPro" id="IPR011701">
    <property type="entry name" value="MFS"/>
</dbReference>
<feature type="transmembrane region" description="Helical" evidence="10">
    <location>
        <begin position="101"/>
        <end position="119"/>
    </location>
</feature>
<feature type="transmembrane region" description="Helical" evidence="10">
    <location>
        <begin position="65"/>
        <end position="89"/>
    </location>
</feature>
<comment type="similarity">
    <text evidence="2">Belongs to the major facilitator superfamily. TCR/Tet family.</text>
</comment>
<accession>A0A395NM44</accession>
<feature type="transmembrane region" description="Helical" evidence="10">
    <location>
        <begin position="533"/>
        <end position="553"/>
    </location>
</feature>
<dbReference type="PROSITE" id="PS50850">
    <property type="entry name" value="MFS"/>
    <property type="match status" value="1"/>
</dbReference>
<proteinExistence type="inferred from homology"/>
<feature type="transmembrane region" description="Helical" evidence="10">
    <location>
        <begin position="264"/>
        <end position="282"/>
    </location>
</feature>
<evidence type="ECO:0000256" key="10">
    <source>
        <dbReference type="SAM" id="Phobius"/>
    </source>
</evidence>
<organism evidence="12 13">
    <name type="scientific">Trichoderma arundinaceum</name>
    <dbReference type="NCBI Taxonomy" id="490622"/>
    <lineage>
        <taxon>Eukaryota</taxon>
        <taxon>Fungi</taxon>
        <taxon>Dikarya</taxon>
        <taxon>Ascomycota</taxon>
        <taxon>Pezizomycotina</taxon>
        <taxon>Sordariomycetes</taxon>
        <taxon>Hypocreomycetidae</taxon>
        <taxon>Hypocreales</taxon>
        <taxon>Hypocreaceae</taxon>
        <taxon>Trichoderma</taxon>
    </lineage>
</organism>
<dbReference type="InterPro" id="IPR020846">
    <property type="entry name" value="MFS_dom"/>
</dbReference>
<dbReference type="OrthoDB" id="10021397at2759"/>
<gene>
    <name evidence="12" type="ORF">TARUN_5198</name>
</gene>
<feature type="transmembrane region" description="Helical" evidence="10">
    <location>
        <begin position="216"/>
        <end position="239"/>
    </location>
</feature>
<feature type="region of interest" description="Disordered" evidence="9">
    <location>
        <begin position="1"/>
        <end position="52"/>
    </location>
</feature>
<dbReference type="FunFam" id="1.20.1250.20:FF:000489">
    <property type="entry name" value="MFS general substrate transporter"/>
    <property type="match status" value="1"/>
</dbReference>
<evidence type="ECO:0000256" key="8">
    <source>
        <dbReference type="ARBA" id="ARBA00023180"/>
    </source>
</evidence>
<dbReference type="SUPFAM" id="SSF103473">
    <property type="entry name" value="MFS general substrate transporter"/>
    <property type="match status" value="1"/>
</dbReference>
<feature type="compositionally biased region" description="Low complexity" evidence="9">
    <location>
        <begin position="11"/>
        <end position="21"/>
    </location>
</feature>
<evidence type="ECO:0000256" key="2">
    <source>
        <dbReference type="ARBA" id="ARBA00007520"/>
    </source>
</evidence>
<evidence type="ECO:0000256" key="6">
    <source>
        <dbReference type="ARBA" id="ARBA00022989"/>
    </source>
</evidence>
<keyword evidence="3" id="KW-0813">Transport</keyword>
<feature type="transmembrane region" description="Helical" evidence="10">
    <location>
        <begin position="156"/>
        <end position="177"/>
    </location>
</feature>
<dbReference type="Proteomes" id="UP000266272">
    <property type="component" value="Unassembled WGS sequence"/>
</dbReference>
<sequence length="563" mass="60561">MADTDTDKNASTVSSRDQSSSDLFEVVGPEETSNITTGDVEKATNEEQETKEDGTAYPAGFQLGLIILALCLSVFLIALDNAIIATAIPKISDEFHSLPDVGWYGSAYLLTTAALQLLFGKFYVFFRLKWVYLIAICLFELGSLICGVAQNSVTLIIGRAVAGLGAAGIMSGALLILAHSVPLVKRPMYAGMIGSMYGIASVAGPLLGGVFTDKATWRWCFFINLPVGAITVVVILFFFPEPKQDKAVNEQASFAEKVMRFDPIGNLLFIPAIICLLLALQWGGTLYSWNSGRIIALFVLFGVLIIGFIFVQRRQGENATVPPRIISNRSVWASCLYIFFLGSSFYLMVYYVPIWFQSVQGATAIESGTRNLPVLISVVVLTIFSGGLVTALGYYAPFMILGTIVMSIGSGLLSTFQPDTRSPAWIGYQILFGAGVGMGMQQPLMAIQNVLDIRDIPTGTSMITFLQTLGGALFVSVAQSVFTNQLLRSLAAYVPDLDPNTVLSTGVTNLQKALPKEDLSGIKLAYNEAVTRAFLVATALSAASILGSATIPWKSVKAKAKNP</sequence>
<dbReference type="Pfam" id="PF07690">
    <property type="entry name" value="MFS_1"/>
    <property type="match status" value="1"/>
</dbReference>
<reference evidence="12 13" key="1">
    <citation type="journal article" date="2018" name="PLoS Pathog.">
        <title>Evolution of structural diversity of trichothecenes, a family of toxins produced by plant pathogenic and entomopathogenic fungi.</title>
        <authorList>
            <person name="Proctor R.H."/>
            <person name="McCormick S.P."/>
            <person name="Kim H.S."/>
            <person name="Cardoza R.E."/>
            <person name="Stanley A.M."/>
            <person name="Lindo L."/>
            <person name="Kelly A."/>
            <person name="Brown D.W."/>
            <person name="Lee T."/>
            <person name="Vaughan M.M."/>
            <person name="Alexander N.J."/>
            <person name="Busman M."/>
            <person name="Gutierrez S."/>
        </authorList>
    </citation>
    <scope>NUCLEOTIDE SEQUENCE [LARGE SCALE GENOMIC DNA]</scope>
    <source>
        <strain evidence="12 13">IBT 40837</strain>
    </source>
</reference>
<evidence type="ECO:0000313" key="13">
    <source>
        <dbReference type="Proteomes" id="UP000266272"/>
    </source>
</evidence>
<keyword evidence="4" id="KW-1003">Cell membrane</keyword>
<feature type="transmembrane region" description="Helical" evidence="10">
    <location>
        <begin position="461"/>
        <end position="482"/>
    </location>
</feature>
<keyword evidence="5 10" id="KW-0812">Transmembrane</keyword>
<keyword evidence="7 10" id="KW-0472">Membrane</keyword>
<feature type="transmembrane region" description="Helical" evidence="10">
    <location>
        <begin position="189"/>
        <end position="210"/>
    </location>
</feature>
<feature type="transmembrane region" description="Helical" evidence="10">
    <location>
        <begin position="331"/>
        <end position="352"/>
    </location>
</feature>
<evidence type="ECO:0000256" key="5">
    <source>
        <dbReference type="ARBA" id="ARBA00022692"/>
    </source>
</evidence>
<evidence type="ECO:0000256" key="1">
    <source>
        <dbReference type="ARBA" id="ARBA00004651"/>
    </source>
</evidence>
<keyword evidence="13" id="KW-1185">Reference proteome</keyword>
<keyword evidence="8" id="KW-0325">Glycoprotein</keyword>
<dbReference type="AlphaFoldDB" id="A0A395NM44"/>
<feature type="transmembrane region" description="Helical" evidence="10">
    <location>
        <begin position="422"/>
        <end position="440"/>
    </location>
</feature>
<dbReference type="FunFam" id="1.20.1250.20:FF:000196">
    <property type="entry name" value="MFS toxin efflux pump (AflT)"/>
    <property type="match status" value="1"/>
</dbReference>
<evidence type="ECO:0000256" key="4">
    <source>
        <dbReference type="ARBA" id="ARBA00022475"/>
    </source>
</evidence>
<dbReference type="EMBL" id="PXOA01000309">
    <property type="protein sequence ID" value="RFU77039.1"/>
    <property type="molecule type" value="Genomic_DNA"/>
</dbReference>
<dbReference type="GO" id="GO:0022857">
    <property type="term" value="F:transmembrane transporter activity"/>
    <property type="evidence" value="ECO:0007669"/>
    <property type="project" value="InterPro"/>
</dbReference>
<feature type="transmembrane region" description="Helical" evidence="10">
    <location>
        <begin position="372"/>
        <end position="391"/>
    </location>
</feature>
<evidence type="ECO:0000256" key="7">
    <source>
        <dbReference type="ARBA" id="ARBA00023136"/>
    </source>
</evidence>
<comment type="caution">
    <text evidence="12">The sequence shown here is derived from an EMBL/GenBank/DDBJ whole genome shotgun (WGS) entry which is preliminary data.</text>
</comment>
<feature type="transmembrane region" description="Helical" evidence="10">
    <location>
        <begin position="294"/>
        <end position="311"/>
    </location>
</feature>